<comment type="caution">
    <text evidence="1">The sequence shown here is derived from an EMBL/GenBank/DDBJ whole genome shotgun (WGS) entry which is preliminary data.</text>
</comment>
<name>A0ABW3G4W3_9NOCA</name>
<reference evidence="2" key="1">
    <citation type="journal article" date="2019" name="Int. J. Syst. Evol. Microbiol.">
        <title>The Global Catalogue of Microorganisms (GCM) 10K type strain sequencing project: providing services to taxonomists for standard genome sequencing and annotation.</title>
        <authorList>
            <consortium name="The Broad Institute Genomics Platform"/>
            <consortium name="The Broad Institute Genome Sequencing Center for Infectious Disease"/>
            <person name="Wu L."/>
            <person name="Ma J."/>
        </authorList>
    </citation>
    <scope>NUCLEOTIDE SEQUENCE [LARGE SCALE GENOMIC DNA]</scope>
    <source>
        <strain evidence="2">CCUG 50873</strain>
    </source>
</reference>
<gene>
    <name evidence="1" type="ORF">ACFQ04_05475</name>
</gene>
<evidence type="ECO:0000313" key="1">
    <source>
        <dbReference type="EMBL" id="MFD0925183.1"/>
    </source>
</evidence>
<protein>
    <recommendedName>
        <fullName evidence="3">DoxX-like family protein</fullName>
    </recommendedName>
</protein>
<evidence type="ECO:0000313" key="2">
    <source>
        <dbReference type="Proteomes" id="UP001597068"/>
    </source>
</evidence>
<sequence>MAALTIVGASLAAVGPLHWIKPEAFEALTAAAFPEDTRAWIMRHGAVETGLGIALLVPATRRLGVAGLLAYGAHLGYHGYRAQTA</sequence>
<evidence type="ECO:0008006" key="3">
    <source>
        <dbReference type="Google" id="ProtNLM"/>
    </source>
</evidence>
<dbReference type="RefSeq" id="WP_253646846.1">
    <property type="nucleotide sequence ID" value="NZ_BAAAMO010000002.1"/>
</dbReference>
<dbReference type="EMBL" id="JBHTIL010000001">
    <property type="protein sequence ID" value="MFD0925183.1"/>
    <property type="molecule type" value="Genomic_DNA"/>
</dbReference>
<organism evidence="1 2">
    <name type="scientific">Williamsia deligens</name>
    <dbReference type="NCBI Taxonomy" id="321325"/>
    <lineage>
        <taxon>Bacteria</taxon>
        <taxon>Bacillati</taxon>
        <taxon>Actinomycetota</taxon>
        <taxon>Actinomycetes</taxon>
        <taxon>Mycobacteriales</taxon>
        <taxon>Nocardiaceae</taxon>
        <taxon>Williamsia</taxon>
    </lineage>
</organism>
<accession>A0ABW3G4W3</accession>
<dbReference type="Proteomes" id="UP001597068">
    <property type="component" value="Unassembled WGS sequence"/>
</dbReference>
<proteinExistence type="predicted"/>
<keyword evidence="2" id="KW-1185">Reference proteome</keyword>